<keyword evidence="1" id="KW-0732">Signal</keyword>
<dbReference type="KEGG" id="acek:FLP30_07760"/>
<feature type="chain" id="PRO_5022999118" description="Secreted protein" evidence="1">
    <location>
        <begin position="20"/>
        <end position="166"/>
    </location>
</feature>
<protein>
    <recommendedName>
        <fullName evidence="4">Secreted protein</fullName>
    </recommendedName>
</protein>
<accession>A0A5C1YS78</accession>
<dbReference type="OrthoDB" id="7280770at2"/>
<name>A0A5C1YS78_9PROT</name>
<proteinExistence type="predicted"/>
<reference evidence="2 3" key="1">
    <citation type="submission" date="2019-09" db="EMBL/GenBank/DDBJ databases">
        <title>Genome sequencing of strain KACC 21233.</title>
        <authorList>
            <person name="Heo J."/>
            <person name="Kim S.-J."/>
            <person name="Kim J.-S."/>
            <person name="Hong S.-B."/>
            <person name="Kwon S.-W."/>
        </authorList>
    </citation>
    <scope>NUCLEOTIDE SEQUENCE [LARGE SCALE GENOMIC DNA]</scope>
    <source>
        <strain evidence="2 3">KACC 21233</strain>
    </source>
</reference>
<dbReference type="EMBL" id="CP043506">
    <property type="protein sequence ID" value="QEO17632.1"/>
    <property type="molecule type" value="Genomic_DNA"/>
</dbReference>
<evidence type="ECO:0000256" key="1">
    <source>
        <dbReference type="SAM" id="SignalP"/>
    </source>
</evidence>
<keyword evidence="3" id="KW-1185">Reference proteome</keyword>
<evidence type="ECO:0000313" key="3">
    <source>
        <dbReference type="Proteomes" id="UP000324536"/>
    </source>
</evidence>
<dbReference type="RefSeq" id="WP_149279309.1">
    <property type="nucleotide sequence ID" value="NZ_CP043506.1"/>
</dbReference>
<evidence type="ECO:0000313" key="2">
    <source>
        <dbReference type="EMBL" id="QEO17632.1"/>
    </source>
</evidence>
<organism evidence="2 3">
    <name type="scientific">Acetobacter vaccinii</name>
    <dbReference type="NCBI Taxonomy" id="2592655"/>
    <lineage>
        <taxon>Bacteria</taxon>
        <taxon>Pseudomonadati</taxon>
        <taxon>Pseudomonadota</taxon>
        <taxon>Alphaproteobacteria</taxon>
        <taxon>Acetobacterales</taxon>
        <taxon>Acetobacteraceae</taxon>
        <taxon>Acetobacter</taxon>
    </lineage>
</organism>
<sequence>MKRLFALGACLAIPLLAVAPCGHQAVAQSVLDGSDKKAATPFTRSTLKTLETRFAGGHPRFRKLALHSTAEKKQVLCGEFSLSTVKAPADDSFVLFGATEGGDAPVVYEPKDIPTELDFREVNQWINHGADLEDLEEMGCVPEGSYRQYSDKLNLVLQHRKTNTTR</sequence>
<gene>
    <name evidence="2" type="ORF">FLP30_07760</name>
</gene>
<dbReference type="AlphaFoldDB" id="A0A5C1YS78"/>
<dbReference type="Proteomes" id="UP000324536">
    <property type="component" value="Chromosome"/>
</dbReference>
<feature type="signal peptide" evidence="1">
    <location>
        <begin position="1"/>
        <end position="19"/>
    </location>
</feature>
<evidence type="ECO:0008006" key="4">
    <source>
        <dbReference type="Google" id="ProtNLM"/>
    </source>
</evidence>